<evidence type="ECO:0000259" key="2">
    <source>
        <dbReference type="Pfam" id="PF00419"/>
    </source>
</evidence>
<dbReference type="SUPFAM" id="SSF49401">
    <property type="entry name" value="Bacterial adhesins"/>
    <property type="match status" value="1"/>
</dbReference>
<dbReference type="GO" id="GO:0009289">
    <property type="term" value="C:pilus"/>
    <property type="evidence" value="ECO:0007669"/>
    <property type="project" value="InterPro"/>
</dbReference>
<dbReference type="InterPro" id="IPR050263">
    <property type="entry name" value="Bact_Fimbrial_Adh_Pro"/>
</dbReference>
<dbReference type="InterPro" id="IPR000259">
    <property type="entry name" value="Adhesion_dom_fimbrial"/>
</dbReference>
<dbReference type="EMBL" id="LCYC01000058">
    <property type="protein sequence ID" value="KWV72196.1"/>
    <property type="molecule type" value="Genomic_DNA"/>
</dbReference>
<dbReference type="GO" id="GO:0043709">
    <property type="term" value="P:cell adhesion involved in single-species biofilm formation"/>
    <property type="evidence" value="ECO:0007669"/>
    <property type="project" value="TreeGrafter"/>
</dbReference>
<reference evidence="3 4" key="1">
    <citation type="submission" date="2015-05" db="EMBL/GenBank/DDBJ databases">
        <title>A genomic and transcriptomic approach to investigate the blue pigment phenotype in Pseudomonas fluorescens.</title>
        <authorList>
            <person name="Andreani N.A."/>
            <person name="Cardazzo B."/>
        </authorList>
    </citation>
    <scope>NUCLEOTIDE SEQUENCE [LARGE SCALE GENOMIC DNA]</scope>
    <source>
        <strain evidence="3 4">Ps_40</strain>
    </source>
</reference>
<dbReference type="Gene3D" id="2.60.40.1090">
    <property type="entry name" value="Fimbrial-type adhesion domain"/>
    <property type="match status" value="1"/>
</dbReference>
<dbReference type="Pfam" id="PF00419">
    <property type="entry name" value="Fimbrial"/>
    <property type="match status" value="1"/>
</dbReference>
<protein>
    <submittedName>
        <fullName evidence="3">Type-1 fimbrial protein, A chain</fullName>
    </submittedName>
</protein>
<comment type="caution">
    <text evidence="3">The sequence shown here is derived from an EMBL/GenBank/DDBJ whole genome shotgun (WGS) entry which is preliminary data.</text>
</comment>
<dbReference type="Proteomes" id="UP000063434">
    <property type="component" value="Unassembled WGS sequence"/>
</dbReference>
<sequence>MKKSLIAGVFVASSAFVGAANAFDGTINFTGTITGASCNVTADGGTATPVDLGTVSSKALSTIGETASRAPLQIVLSACPAALTSAVVKFDGKSDAADSTLLALTTGGATGVAVGLYEEDGNTKIPLGSDSISKPLVADAETEFNFVAKYVATGPVVEGAANAVAQFTVVYN</sequence>
<keyword evidence="1" id="KW-0732">Signal</keyword>
<dbReference type="InterPro" id="IPR008966">
    <property type="entry name" value="Adhesion_dom_sf"/>
</dbReference>
<name>A0A109KMY7_PSEFL</name>
<dbReference type="InterPro" id="IPR036937">
    <property type="entry name" value="Adhesion_dom_fimbrial_sf"/>
</dbReference>
<feature type="chain" id="PRO_5007137681" evidence="1">
    <location>
        <begin position="23"/>
        <end position="172"/>
    </location>
</feature>
<accession>A0A109KMY7</accession>
<dbReference type="AlphaFoldDB" id="A0A109KMY7"/>
<dbReference type="RefSeq" id="WP_056790243.1">
    <property type="nucleotide sequence ID" value="NZ_LCYC01000058.1"/>
</dbReference>
<dbReference type="PANTHER" id="PTHR33420:SF26">
    <property type="entry name" value="FIMBRIAL SUBUNIT"/>
    <property type="match status" value="1"/>
</dbReference>
<feature type="domain" description="Fimbrial-type adhesion" evidence="2">
    <location>
        <begin position="27"/>
        <end position="171"/>
    </location>
</feature>
<dbReference type="PATRIC" id="fig|294.195.peg.5065"/>
<evidence type="ECO:0000313" key="4">
    <source>
        <dbReference type="Proteomes" id="UP000063434"/>
    </source>
</evidence>
<feature type="signal peptide" evidence="1">
    <location>
        <begin position="1"/>
        <end position="22"/>
    </location>
</feature>
<gene>
    <name evidence="3" type="primary">fimA_3</name>
    <name evidence="3" type="ORF">PFL603g_04737</name>
</gene>
<dbReference type="PANTHER" id="PTHR33420">
    <property type="entry name" value="FIMBRIAL SUBUNIT ELFA-RELATED"/>
    <property type="match status" value="1"/>
</dbReference>
<organism evidence="3 4">
    <name type="scientific">Pseudomonas fluorescens</name>
    <dbReference type="NCBI Taxonomy" id="294"/>
    <lineage>
        <taxon>Bacteria</taxon>
        <taxon>Pseudomonadati</taxon>
        <taxon>Pseudomonadota</taxon>
        <taxon>Gammaproteobacteria</taxon>
        <taxon>Pseudomonadales</taxon>
        <taxon>Pseudomonadaceae</taxon>
        <taxon>Pseudomonas</taxon>
    </lineage>
</organism>
<evidence type="ECO:0000256" key="1">
    <source>
        <dbReference type="SAM" id="SignalP"/>
    </source>
</evidence>
<proteinExistence type="predicted"/>
<evidence type="ECO:0000313" key="3">
    <source>
        <dbReference type="EMBL" id="KWV72196.1"/>
    </source>
</evidence>